<dbReference type="SUPFAM" id="SSF54909">
    <property type="entry name" value="Dimeric alpha+beta barrel"/>
    <property type="match status" value="1"/>
</dbReference>
<evidence type="ECO:0000259" key="2">
    <source>
        <dbReference type="Pfam" id="PF07110"/>
    </source>
</evidence>
<organism evidence="3 4">
    <name type="scientific">Dendrothele bispora (strain CBS 962.96)</name>
    <dbReference type="NCBI Taxonomy" id="1314807"/>
    <lineage>
        <taxon>Eukaryota</taxon>
        <taxon>Fungi</taxon>
        <taxon>Dikarya</taxon>
        <taxon>Basidiomycota</taxon>
        <taxon>Agaricomycotina</taxon>
        <taxon>Agaricomycetes</taxon>
        <taxon>Agaricomycetidae</taxon>
        <taxon>Agaricales</taxon>
        <taxon>Agaricales incertae sedis</taxon>
        <taxon>Dendrothele</taxon>
    </lineage>
</organism>
<accession>A0A4S8L0J4</accession>
<dbReference type="AlphaFoldDB" id="A0A4S8L0J4"/>
<protein>
    <recommendedName>
        <fullName evidence="2">EthD domain-containing protein</fullName>
    </recommendedName>
</protein>
<dbReference type="InterPro" id="IPR009799">
    <property type="entry name" value="EthD_dom"/>
</dbReference>
<dbReference type="Proteomes" id="UP000297245">
    <property type="component" value="Unassembled WGS sequence"/>
</dbReference>
<keyword evidence="4" id="KW-1185">Reference proteome</keyword>
<reference evidence="3 4" key="1">
    <citation type="journal article" date="2019" name="Nat. Ecol. Evol.">
        <title>Megaphylogeny resolves global patterns of mushroom evolution.</title>
        <authorList>
            <person name="Varga T."/>
            <person name="Krizsan K."/>
            <person name="Foldi C."/>
            <person name="Dima B."/>
            <person name="Sanchez-Garcia M."/>
            <person name="Sanchez-Ramirez S."/>
            <person name="Szollosi G.J."/>
            <person name="Szarkandi J.G."/>
            <person name="Papp V."/>
            <person name="Albert L."/>
            <person name="Andreopoulos W."/>
            <person name="Angelini C."/>
            <person name="Antonin V."/>
            <person name="Barry K.W."/>
            <person name="Bougher N.L."/>
            <person name="Buchanan P."/>
            <person name="Buyck B."/>
            <person name="Bense V."/>
            <person name="Catcheside P."/>
            <person name="Chovatia M."/>
            <person name="Cooper J."/>
            <person name="Damon W."/>
            <person name="Desjardin D."/>
            <person name="Finy P."/>
            <person name="Geml J."/>
            <person name="Haridas S."/>
            <person name="Hughes K."/>
            <person name="Justo A."/>
            <person name="Karasinski D."/>
            <person name="Kautmanova I."/>
            <person name="Kiss B."/>
            <person name="Kocsube S."/>
            <person name="Kotiranta H."/>
            <person name="LaButti K.M."/>
            <person name="Lechner B.E."/>
            <person name="Liimatainen K."/>
            <person name="Lipzen A."/>
            <person name="Lukacs Z."/>
            <person name="Mihaltcheva S."/>
            <person name="Morgado L.N."/>
            <person name="Niskanen T."/>
            <person name="Noordeloos M.E."/>
            <person name="Ohm R.A."/>
            <person name="Ortiz-Santana B."/>
            <person name="Ovrebo C."/>
            <person name="Racz N."/>
            <person name="Riley R."/>
            <person name="Savchenko A."/>
            <person name="Shiryaev A."/>
            <person name="Soop K."/>
            <person name="Spirin V."/>
            <person name="Szebenyi C."/>
            <person name="Tomsovsky M."/>
            <person name="Tulloss R.E."/>
            <person name="Uehling J."/>
            <person name="Grigoriev I.V."/>
            <person name="Vagvolgyi C."/>
            <person name="Papp T."/>
            <person name="Martin F.M."/>
            <person name="Miettinen O."/>
            <person name="Hibbett D.S."/>
            <person name="Nagy L.G."/>
        </authorList>
    </citation>
    <scope>NUCLEOTIDE SEQUENCE [LARGE SCALE GENOMIC DNA]</scope>
    <source>
        <strain evidence="3 4">CBS 962.96</strain>
    </source>
</reference>
<evidence type="ECO:0000313" key="3">
    <source>
        <dbReference type="EMBL" id="THU81876.1"/>
    </source>
</evidence>
<dbReference type="Pfam" id="PF07110">
    <property type="entry name" value="EthD"/>
    <property type="match status" value="1"/>
</dbReference>
<proteinExistence type="inferred from homology"/>
<evidence type="ECO:0000256" key="1">
    <source>
        <dbReference type="ARBA" id="ARBA00005986"/>
    </source>
</evidence>
<evidence type="ECO:0000313" key="4">
    <source>
        <dbReference type="Proteomes" id="UP000297245"/>
    </source>
</evidence>
<dbReference type="GO" id="GO:0016491">
    <property type="term" value="F:oxidoreductase activity"/>
    <property type="evidence" value="ECO:0007669"/>
    <property type="project" value="InterPro"/>
</dbReference>
<gene>
    <name evidence="3" type="ORF">K435DRAFT_972186</name>
</gene>
<sequence length="135" mass="15816">MSTPETADSHPVPTLRKDRVRILFLICKREDISYEDFQRYWLEHASVFISEAVKSNLCKYEQQHVSQESKITFEKMGMKMAQYDGIAVMEAESFESIIQVLTDKDFVARSDSDKFVNWEKTVSVLPMNFGTFWEK</sequence>
<comment type="similarity">
    <text evidence="1">Belongs to the tpcK family.</text>
</comment>
<feature type="domain" description="EthD" evidence="2">
    <location>
        <begin position="29"/>
        <end position="116"/>
    </location>
</feature>
<name>A0A4S8L0J4_DENBC</name>
<dbReference type="Gene3D" id="3.30.70.100">
    <property type="match status" value="1"/>
</dbReference>
<dbReference type="OrthoDB" id="3183782at2759"/>
<dbReference type="EMBL" id="ML179774">
    <property type="protein sequence ID" value="THU81876.1"/>
    <property type="molecule type" value="Genomic_DNA"/>
</dbReference>
<dbReference type="InterPro" id="IPR011008">
    <property type="entry name" value="Dimeric_a/b-barrel"/>
</dbReference>